<protein>
    <submittedName>
        <fullName evidence="1">Uncharacterized protein</fullName>
    </submittedName>
</protein>
<evidence type="ECO:0000313" key="1">
    <source>
        <dbReference type="EMBL" id="KAH3695300.1"/>
    </source>
</evidence>
<dbReference type="AlphaFoldDB" id="A0A9D3Y844"/>
<accession>A0A9D3Y844</accession>
<name>A0A9D3Y844_DREPO</name>
<organism evidence="1 2">
    <name type="scientific">Dreissena polymorpha</name>
    <name type="common">Zebra mussel</name>
    <name type="synonym">Mytilus polymorpha</name>
    <dbReference type="NCBI Taxonomy" id="45954"/>
    <lineage>
        <taxon>Eukaryota</taxon>
        <taxon>Metazoa</taxon>
        <taxon>Spiralia</taxon>
        <taxon>Lophotrochozoa</taxon>
        <taxon>Mollusca</taxon>
        <taxon>Bivalvia</taxon>
        <taxon>Autobranchia</taxon>
        <taxon>Heteroconchia</taxon>
        <taxon>Euheterodonta</taxon>
        <taxon>Imparidentia</taxon>
        <taxon>Neoheterodontei</taxon>
        <taxon>Myida</taxon>
        <taxon>Dreissenoidea</taxon>
        <taxon>Dreissenidae</taxon>
        <taxon>Dreissena</taxon>
    </lineage>
</organism>
<dbReference type="Proteomes" id="UP000828390">
    <property type="component" value="Unassembled WGS sequence"/>
</dbReference>
<reference evidence="1" key="1">
    <citation type="journal article" date="2019" name="bioRxiv">
        <title>The Genome of the Zebra Mussel, Dreissena polymorpha: A Resource for Invasive Species Research.</title>
        <authorList>
            <person name="McCartney M.A."/>
            <person name="Auch B."/>
            <person name="Kono T."/>
            <person name="Mallez S."/>
            <person name="Zhang Y."/>
            <person name="Obille A."/>
            <person name="Becker A."/>
            <person name="Abrahante J.E."/>
            <person name="Garbe J."/>
            <person name="Badalamenti J.P."/>
            <person name="Herman A."/>
            <person name="Mangelson H."/>
            <person name="Liachko I."/>
            <person name="Sullivan S."/>
            <person name="Sone E.D."/>
            <person name="Koren S."/>
            <person name="Silverstein K.A.T."/>
            <person name="Beckman K.B."/>
            <person name="Gohl D.M."/>
        </authorList>
    </citation>
    <scope>NUCLEOTIDE SEQUENCE</scope>
    <source>
        <strain evidence="1">Duluth1</strain>
        <tissue evidence="1">Whole animal</tissue>
    </source>
</reference>
<sequence>MSQEMLTALGLLSIECQVLQELVFTQLIDHFDQLKCRRDLQAGNCNMYNLC</sequence>
<reference evidence="1" key="2">
    <citation type="submission" date="2020-11" db="EMBL/GenBank/DDBJ databases">
        <authorList>
            <person name="McCartney M.A."/>
            <person name="Auch B."/>
            <person name="Kono T."/>
            <person name="Mallez S."/>
            <person name="Becker A."/>
            <person name="Gohl D.M."/>
            <person name="Silverstein K.A.T."/>
            <person name="Koren S."/>
            <person name="Bechman K.B."/>
            <person name="Herman A."/>
            <person name="Abrahante J.E."/>
            <person name="Garbe J."/>
        </authorList>
    </citation>
    <scope>NUCLEOTIDE SEQUENCE</scope>
    <source>
        <strain evidence="1">Duluth1</strain>
        <tissue evidence="1">Whole animal</tissue>
    </source>
</reference>
<comment type="caution">
    <text evidence="1">The sequence shown here is derived from an EMBL/GenBank/DDBJ whole genome shotgun (WGS) entry which is preliminary data.</text>
</comment>
<gene>
    <name evidence="1" type="ORF">DPMN_082757</name>
</gene>
<keyword evidence="2" id="KW-1185">Reference proteome</keyword>
<evidence type="ECO:0000313" key="2">
    <source>
        <dbReference type="Proteomes" id="UP000828390"/>
    </source>
</evidence>
<dbReference type="EMBL" id="JAIWYP010000016">
    <property type="protein sequence ID" value="KAH3695300.1"/>
    <property type="molecule type" value="Genomic_DNA"/>
</dbReference>
<proteinExistence type="predicted"/>